<gene>
    <name evidence="3" type="ORF">KIS1582_2386</name>
</gene>
<feature type="region of interest" description="Disordered" evidence="1">
    <location>
        <begin position="40"/>
        <end position="61"/>
    </location>
</feature>
<evidence type="ECO:0000313" key="4">
    <source>
        <dbReference type="Proteomes" id="UP000465778"/>
    </source>
</evidence>
<dbReference type="PANTHER" id="PTHR40072">
    <property type="entry name" value="MOLYBDOPTERIN-GUANINE DINUCLEOTIDE BIOSYNTHESIS ADAPTER PROTEIN-RELATED"/>
    <property type="match status" value="1"/>
</dbReference>
<evidence type="ECO:0000256" key="1">
    <source>
        <dbReference type="SAM" id="MobiDB-lite"/>
    </source>
</evidence>
<dbReference type="AlphaFoldDB" id="A0A800NA86"/>
<name>A0A800NA86_CYTFI</name>
<dbReference type="NCBIfam" id="TIGR00176">
    <property type="entry name" value="mobB"/>
    <property type="match status" value="1"/>
</dbReference>
<dbReference type="PANTHER" id="PTHR40072:SF1">
    <property type="entry name" value="MOLYBDOPTERIN-GUANINE DINUCLEOTIDE BIOSYNTHESIS ADAPTER PROTEIN"/>
    <property type="match status" value="1"/>
</dbReference>
<dbReference type="InterPro" id="IPR027417">
    <property type="entry name" value="P-loop_NTPase"/>
</dbReference>
<protein>
    <submittedName>
        <fullName evidence="3">Molybdopterin-guanine dinucleotide biosynthesis protein MobB</fullName>
    </submittedName>
</protein>
<organism evidence="3 4">
    <name type="scientific">Cytobacillus firmus</name>
    <name type="common">Bacillus firmus</name>
    <dbReference type="NCBI Taxonomy" id="1399"/>
    <lineage>
        <taxon>Bacteria</taxon>
        <taxon>Bacillati</taxon>
        <taxon>Bacillota</taxon>
        <taxon>Bacilli</taxon>
        <taxon>Bacillales</taxon>
        <taxon>Bacillaceae</taxon>
        <taxon>Cytobacillus</taxon>
    </lineage>
</organism>
<reference evidence="3 4" key="1">
    <citation type="journal article" date="2020" name="G3 (Bethesda)">
        <title>Whole Genome Sequencing and Comparative Genomics of Two Nematicidal Bacillus Strains Reveals a Wide Range of Possible Virulence Factors.</title>
        <authorList>
            <person name="Susic N."/>
            <person name="Janezic S."/>
            <person name="Rupnik M."/>
            <person name="Geric Stare B."/>
        </authorList>
    </citation>
    <scope>NUCLEOTIDE SEQUENCE [LARGE SCALE GENOMIC DNA]</scope>
    <source>
        <strain evidence="3 4">I-1582</strain>
    </source>
</reference>
<dbReference type="Pfam" id="PF03205">
    <property type="entry name" value="MobB"/>
    <property type="match status" value="1"/>
</dbReference>
<dbReference type="InterPro" id="IPR052539">
    <property type="entry name" value="MGD_biosynthesis_adapter"/>
</dbReference>
<comment type="caution">
    <text evidence="3">The sequence shown here is derived from an EMBL/GenBank/DDBJ whole genome shotgun (WGS) entry which is preliminary data.</text>
</comment>
<feature type="compositionally biased region" description="Basic and acidic residues" evidence="1">
    <location>
        <begin position="46"/>
        <end position="58"/>
    </location>
</feature>
<dbReference type="SUPFAM" id="SSF52540">
    <property type="entry name" value="P-loop containing nucleoside triphosphate hydrolases"/>
    <property type="match status" value="1"/>
</dbReference>
<dbReference type="GO" id="GO:0005525">
    <property type="term" value="F:GTP binding"/>
    <property type="evidence" value="ECO:0007669"/>
    <property type="project" value="InterPro"/>
</dbReference>
<evidence type="ECO:0000259" key="2">
    <source>
        <dbReference type="Pfam" id="PF03205"/>
    </source>
</evidence>
<proteinExistence type="predicted"/>
<dbReference type="GO" id="GO:0006777">
    <property type="term" value="P:Mo-molybdopterin cofactor biosynthetic process"/>
    <property type="evidence" value="ECO:0007669"/>
    <property type="project" value="InterPro"/>
</dbReference>
<sequence>MVKGAVIFQVSGYQNSGKTTLINKLISGLKEKGLSVITIKHHGHGGKPETPEGKDSSSHIESGAAASLVEGGGRLLMHAEKKSWSLEEQVRIVLQLQPDVVLIEGHKKASYSKALLLRSEEEMHLMKELTNVCAVISWDAKVIKSNDANFETPFFSIGDPKGPDWIVEYLVSERMKKR</sequence>
<dbReference type="Gene3D" id="3.40.50.300">
    <property type="entry name" value="P-loop containing nucleotide triphosphate hydrolases"/>
    <property type="match status" value="1"/>
</dbReference>
<dbReference type="Proteomes" id="UP000465778">
    <property type="component" value="Unassembled WGS sequence"/>
</dbReference>
<dbReference type="EMBL" id="VDEM01000024">
    <property type="protein sequence ID" value="KAF0823760.1"/>
    <property type="molecule type" value="Genomic_DNA"/>
</dbReference>
<dbReference type="InterPro" id="IPR004435">
    <property type="entry name" value="MobB_dom"/>
</dbReference>
<accession>A0A800NA86</accession>
<evidence type="ECO:0000313" key="3">
    <source>
        <dbReference type="EMBL" id="KAF0823760.1"/>
    </source>
</evidence>
<feature type="domain" description="Molybdopterin-guanine dinucleotide biosynthesis protein B (MobB)" evidence="2">
    <location>
        <begin position="7"/>
        <end position="138"/>
    </location>
</feature>